<protein>
    <recommendedName>
        <fullName evidence="1">HAT C-terminal dimerisation domain-containing protein</fullName>
    </recommendedName>
</protein>
<dbReference type="Proteomes" id="UP000663823">
    <property type="component" value="Unassembled WGS sequence"/>
</dbReference>
<dbReference type="SUPFAM" id="SSF53098">
    <property type="entry name" value="Ribonuclease H-like"/>
    <property type="match status" value="1"/>
</dbReference>
<comment type="caution">
    <text evidence="2">The sequence shown here is derived from an EMBL/GenBank/DDBJ whole genome shotgun (WGS) entry which is preliminary data.</text>
</comment>
<dbReference type="GO" id="GO:0046983">
    <property type="term" value="F:protein dimerization activity"/>
    <property type="evidence" value="ECO:0007669"/>
    <property type="project" value="InterPro"/>
</dbReference>
<feature type="domain" description="HAT C-terminal dimerisation" evidence="1">
    <location>
        <begin position="1"/>
        <end position="36"/>
    </location>
</feature>
<evidence type="ECO:0000313" key="3">
    <source>
        <dbReference type="Proteomes" id="UP000663823"/>
    </source>
</evidence>
<evidence type="ECO:0000313" key="2">
    <source>
        <dbReference type="EMBL" id="CAF4189057.1"/>
    </source>
</evidence>
<dbReference type="Pfam" id="PF05699">
    <property type="entry name" value="Dimer_Tnp_hAT"/>
    <property type="match status" value="1"/>
</dbReference>
<dbReference type="EMBL" id="CAJOAX010019552">
    <property type="protein sequence ID" value="CAF4189057.1"/>
    <property type="molecule type" value="Genomic_DNA"/>
</dbReference>
<feature type="non-terminal residue" evidence="2">
    <location>
        <position position="1"/>
    </location>
</feature>
<dbReference type="InterPro" id="IPR012337">
    <property type="entry name" value="RNaseH-like_sf"/>
</dbReference>
<accession>A0A820A8G9</accession>
<gene>
    <name evidence="2" type="ORF">OTI717_LOCUS38055</name>
</gene>
<organism evidence="2 3">
    <name type="scientific">Rotaria sordida</name>
    <dbReference type="NCBI Taxonomy" id="392033"/>
    <lineage>
        <taxon>Eukaryota</taxon>
        <taxon>Metazoa</taxon>
        <taxon>Spiralia</taxon>
        <taxon>Gnathifera</taxon>
        <taxon>Rotifera</taxon>
        <taxon>Eurotatoria</taxon>
        <taxon>Bdelloidea</taxon>
        <taxon>Philodinida</taxon>
        <taxon>Philodinidae</taxon>
        <taxon>Rotaria</taxon>
    </lineage>
</organism>
<reference evidence="2" key="1">
    <citation type="submission" date="2021-02" db="EMBL/GenBank/DDBJ databases">
        <authorList>
            <person name="Nowell W R."/>
        </authorList>
    </citation>
    <scope>NUCLEOTIDE SEQUENCE</scope>
</reference>
<dbReference type="AlphaFoldDB" id="A0A820A8G9"/>
<name>A0A820A8G9_9BILA</name>
<proteinExistence type="predicted"/>
<sequence>SSATSERVFSSSSRILEKRRQSLNPDVVDDMLMIRNFRDM</sequence>
<dbReference type="InterPro" id="IPR008906">
    <property type="entry name" value="HATC_C_dom"/>
</dbReference>
<evidence type="ECO:0000259" key="1">
    <source>
        <dbReference type="Pfam" id="PF05699"/>
    </source>
</evidence>